<keyword evidence="1 5" id="KW-0436">Ligase</keyword>
<proteinExistence type="inferred from homology"/>
<reference evidence="7 9" key="1">
    <citation type="submission" date="2014-09" db="EMBL/GenBank/DDBJ databases">
        <title>Lactobacillus mucosae CRL573 Genome Sequencing.</title>
        <authorList>
            <person name="Bleckwedel J."/>
            <person name="Teran L.C."/>
            <person name="Bonacina J."/>
            <person name="Saavedra L."/>
            <person name="Mozzi F.B."/>
            <person name="Raya R.R."/>
        </authorList>
    </citation>
    <scope>NUCLEOTIDE SEQUENCE [LARGE SCALE GENOMIC DNA]</scope>
    <source>
        <strain evidence="7 9">CRL573</strain>
    </source>
</reference>
<evidence type="ECO:0000256" key="1">
    <source>
        <dbReference type="ARBA" id="ARBA00022598"/>
    </source>
</evidence>
<keyword evidence="5" id="KW-0804">Transcription</keyword>
<keyword evidence="4 5" id="KW-0092">Biotin</keyword>
<organism evidence="7 9">
    <name type="scientific">Limosilactobacillus mucosae</name>
    <name type="common">Lactobacillus mucosae</name>
    <dbReference type="NCBI Taxonomy" id="97478"/>
    <lineage>
        <taxon>Bacteria</taxon>
        <taxon>Bacillati</taxon>
        <taxon>Bacillota</taxon>
        <taxon>Bacilli</taxon>
        <taxon>Lactobacillales</taxon>
        <taxon>Lactobacillaceae</taxon>
        <taxon>Limosilactobacillus</taxon>
    </lineage>
</organism>
<dbReference type="Pfam" id="PF08279">
    <property type="entry name" value="HTH_11"/>
    <property type="match status" value="1"/>
</dbReference>
<evidence type="ECO:0000313" key="10">
    <source>
        <dbReference type="Proteomes" id="UP000365705"/>
    </source>
</evidence>
<dbReference type="Proteomes" id="UP000365705">
    <property type="component" value="Unassembled WGS sequence"/>
</dbReference>
<dbReference type="SUPFAM" id="SSF46785">
    <property type="entry name" value="Winged helix' DNA-binding domain"/>
    <property type="match status" value="1"/>
</dbReference>
<feature type="binding site" evidence="5">
    <location>
        <position position="189"/>
    </location>
    <ligand>
        <name>biotin</name>
        <dbReference type="ChEBI" id="CHEBI:57586"/>
    </ligand>
</feature>
<protein>
    <recommendedName>
        <fullName evidence="5">Bifunctional ligase/repressor BirA</fullName>
    </recommendedName>
    <alternativeName>
        <fullName evidence="5">Biotin--[acetyl-CoA-carboxylase] ligase</fullName>
        <ecNumber evidence="5">6.3.4.15</ecNumber>
    </alternativeName>
    <alternativeName>
        <fullName evidence="5">Biotin--protein ligase</fullName>
    </alternativeName>
    <alternativeName>
        <fullName evidence="5">Biotin-[acetyl-CoA carboxylase] synthetase</fullName>
    </alternativeName>
</protein>
<dbReference type="CDD" id="cd16442">
    <property type="entry name" value="BPL"/>
    <property type="match status" value="1"/>
</dbReference>
<evidence type="ECO:0000313" key="9">
    <source>
        <dbReference type="Proteomes" id="UP000030001"/>
    </source>
</evidence>
<dbReference type="InterPro" id="IPR008988">
    <property type="entry name" value="Transcriptional_repressor_C"/>
</dbReference>
<evidence type="ECO:0000256" key="4">
    <source>
        <dbReference type="ARBA" id="ARBA00023267"/>
    </source>
</evidence>
<dbReference type="InterPro" id="IPR004408">
    <property type="entry name" value="Biotin_CoA_COase_ligase"/>
</dbReference>
<dbReference type="Pfam" id="PF03099">
    <property type="entry name" value="BPL_LplA_LipB"/>
    <property type="match status" value="1"/>
</dbReference>
<dbReference type="GO" id="GO:0003677">
    <property type="term" value="F:DNA binding"/>
    <property type="evidence" value="ECO:0007669"/>
    <property type="project" value="UniProtKB-UniRule"/>
</dbReference>
<keyword evidence="5" id="KW-0678">Repressor</keyword>
<dbReference type="Pfam" id="PF02237">
    <property type="entry name" value="BPL_C"/>
    <property type="match status" value="1"/>
</dbReference>
<dbReference type="GO" id="GO:0005737">
    <property type="term" value="C:cytoplasm"/>
    <property type="evidence" value="ECO:0007669"/>
    <property type="project" value="TreeGrafter"/>
</dbReference>
<dbReference type="Proteomes" id="UP000030001">
    <property type="component" value="Unassembled WGS sequence"/>
</dbReference>
<keyword evidence="5" id="KW-0238">DNA-binding</keyword>
<comment type="catalytic activity">
    <reaction evidence="5">
        <text>biotin + L-lysyl-[protein] + ATP = N(6)-biotinyl-L-lysyl-[protein] + AMP + diphosphate + H(+)</text>
        <dbReference type="Rhea" id="RHEA:11756"/>
        <dbReference type="Rhea" id="RHEA-COMP:9752"/>
        <dbReference type="Rhea" id="RHEA-COMP:10505"/>
        <dbReference type="ChEBI" id="CHEBI:15378"/>
        <dbReference type="ChEBI" id="CHEBI:29969"/>
        <dbReference type="ChEBI" id="CHEBI:30616"/>
        <dbReference type="ChEBI" id="CHEBI:33019"/>
        <dbReference type="ChEBI" id="CHEBI:57586"/>
        <dbReference type="ChEBI" id="CHEBI:83144"/>
        <dbReference type="ChEBI" id="CHEBI:456215"/>
        <dbReference type="EC" id="6.3.4.15"/>
    </reaction>
</comment>
<dbReference type="EMBL" id="CABFNH010000007">
    <property type="protein sequence ID" value="VTZ89169.1"/>
    <property type="molecule type" value="Genomic_DNA"/>
</dbReference>
<keyword evidence="2 5" id="KW-0547">Nucleotide-binding</keyword>
<dbReference type="GO" id="GO:0009249">
    <property type="term" value="P:protein lipoylation"/>
    <property type="evidence" value="ECO:0007669"/>
    <property type="project" value="UniProtKB-ARBA"/>
</dbReference>
<reference evidence="8 10" key="2">
    <citation type="submission" date="2019-06" db="EMBL/GenBank/DDBJ databases">
        <authorList>
            <person name="Rodrigo-Torres L."/>
            <person name="Arahal R. D."/>
            <person name="Lucena T."/>
        </authorList>
    </citation>
    <scope>NUCLEOTIDE SEQUENCE [LARGE SCALE GENOMIC DNA]</scope>
    <source>
        <strain evidence="8 10">INIA P508</strain>
    </source>
</reference>
<name>A0A099Y9W6_LIMMU</name>
<dbReference type="PANTHER" id="PTHR12835:SF5">
    <property type="entry name" value="BIOTIN--PROTEIN LIGASE"/>
    <property type="match status" value="1"/>
</dbReference>
<feature type="DNA-binding region" description="H-T-H motif" evidence="5">
    <location>
        <begin position="21"/>
        <end position="40"/>
    </location>
</feature>
<feature type="binding site" evidence="5">
    <location>
        <position position="115"/>
    </location>
    <ligand>
        <name>biotin</name>
        <dbReference type="ChEBI" id="CHEBI:57586"/>
    </ligand>
</feature>
<dbReference type="InterPro" id="IPR003142">
    <property type="entry name" value="BPL_C"/>
</dbReference>
<dbReference type="NCBIfam" id="TIGR00121">
    <property type="entry name" value="birA_ligase"/>
    <property type="match status" value="1"/>
</dbReference>
<dbReference type="EMBL" id="JROC01000038">
    <property type="protein sequence ID" value="KGL66181.1"/>
    <property type="molecule type" value="Genomic_DNA"/>
</dbReference>
<dbReference type="SUPFAM" id="SSF50037">
    <property type="entry name" value="C-terminal domain of transcriptional repressors"/>
    <property type="match status" value="1"/>
</dbReference>
<keyword evidence="5" id="KW-0805">Transcription regulation</keyword>
<dbReference type="Gene3D" id="3.30.930.10">
    <property type="entry name" value="Bira Bifunctional Protein, Domain 2"/>
    <property type="match status" value="1"/>
</dbReference>
<comment type="caution">
    <text evidence="5">Lacks conserved residue(s) required for the propagation of feature annotation.</text>
</comment>
<dbReference type="Gene3D" id="2.30.30.100">
    <property type="match status" value="1"/>
</dbReference>
<dbReference type="InterPro" id="IPR036390">
    <property type="entry name" value="WH_DNA-bd_sf"/>
</dbReference>
<dbReference type="AlphaFoldDB" id="A0A099Y9W6"/>
<dbReference type="GO" id="GO:0006355">
    <property type="term" value="P:regulation of DNA-templated transcription"/>
    <property type="evidence" value="ECO:0007669"/>
    <property type="project" value="UniProtKB-UniRule"/>
</dbReference>
<dbReference type="GO" id="GO:0005524">
    <property type="term" value="F:ATP binding"/>
    <property type="evidence" value="ECO:0007669"/>
    <property type="project" value="UniProtKB-UniRule"/>
</dbReference>
<accession>A0A099Y9W6</accession>
<feature type="domain" description="BPL/LPL catalytic" evidence="6">
    <location>
        <begin position="82"/>
        <end position="260"/>
    </location>
</feature>
<evidence type="ECO:0000259" key="6">
    <source>
        <dbReference type="PROSITE" id="PS51733"/>
    </source>
</evidence>
<keyword evidence="3 5" id="KW-0067">ATP-binding</keyword>
<dbReference type="PROSITE" id="PS51733">
    <property type="entry name" value="BPL_LPL_CATALYTIC"/>
    <property type="match status" value="1"/>
</dbReference>
<dbReference type="InterPro" id="IPR030855">
    <property type="entry name" value="Bifunct_BirA"/>
</dbReference>
<dbReference type="InterPro" id="IPR004143">
    <property type="entry name" value="BPL_LPL_catalytic"/>
</dbReference>
<evidence type="ECO:0000313" key="8">
    <source>
        <dbReference type="EMBL" id="VTZ89169.1"/>
    </source>
</evidence>
<comment type="similarity">
    <text evidence="5">Belongs to the biotin--protein ligase family.</text>
</comment>
<dbReference type="Gene3D" id="1.10.10.10">
    <property type="entry name" value="Winged helix-like DNA-binding domain superfamily/Winged helix DNA-binding domain"/>
    <property type="match status" value="1"/>
</dbReference>
<dbReference type="InterPro" id="IPR036388">
    <property type="entry name" value="WH-like_DNA-bd_sf"/>
</dbReference>
<evidence type="ECO:0000256" key="5">
    <source>
        <dbReference type="HAMAP-Rule" id="MF_00978"/>
    </source>
</evidence>
<gene>
    <name evidence="5 8" type="primary">birA</name>
    <name evidence="8" type="ORF">LMUP508_00729</name>
    <name evidence="7" type="ORF">LX03_11345</name>
</gene>
<dbReference type="InterPro" id="IPR013196">
    <property type="entry name" value="HTH_11"/>
</dbReference>
<dbReference type="EC" id="6.3.4.15" evidence="5"/>
<dbReference type="HAMAP" id="MF_00978">
    <property type="entry name" value="Bifunct_BirA"/>
    <property type="match status" value="1"/>
</dbReference>
<sequence length="328" mass="35970">MGTKDELFKIFLLNEQQWISGSQLAERLKISRESIWKGVAALRRQGHQIESQRALGYRYLGTDHLDAAVIKMQTRGEFNGEIHTASSIDSTQNWAKQYLSSHQPSQPVAFLADQQTAGYGRRGRQFYSPQKTGLYFSLVLPHNPMSALPKIGLLTTGVAVAVGRVLKQTFPDHDFSYKWVNDIYMNGHKVCGILTEATLELESASSAALIVGIGINLSTVDFPAAVAQKAGSIAPEQTIDRNQLAARLLVAIMNVYSEYDSGKFLPEYRAHSLVLKRPVVLKIGNDKAVGKAVDIDDQGGLVLEFADGTKKSFISGEVTKVDLPGMTS</sequence>
<comment type="function">
    <text evidence="5">Acts both as a biotin--[acetyl-CoA-carboxylase] ligase and a repressor.</text>
</comment>
<dbReference type="RefSeq" id="WP_034541307.1">
    <property type="nucleotide sequence ID" value="NZ_CABFNH010000007.1"/>
</dbReference>
<dbReference type="GO" id="GO:0016740">
    <property type="term" value="F:transferase activity"/>
    <property type="evidence" value="ECO:0007669"/>
    <property type="project" value="UniProtKB-ARBA"/>
</dbReference>
<evidence type="ECO:0000313" key="7">
    <source>
        <dbReference type="EMBL" id="KGL66181.1"/>
    </source>
</evidence>
<evidence type="ECO:0000256" key="3">
    <source>
        <dbReference type="ARBA" id="ARBA00022840"/>
    </source>
</evidence>
<dbReference type="InterPro" id="IPR045864">
    <property type="entry name" value="aa-tRNA-synth_II/BPL/LPL"/>
</dbReference>
<dbReference type="PANTHER" id="PTHR12835">
    <property type="entry name" value="BIOTIN PROTEIN LIGASE"/>
    <property type="match status" value="1"/>
</dbReference>
<dbReference type="GO" id="GO:0004077">
    <property type="term" value="F:biotin--[biotin carboxyl-carrier protein] ligase activity"/>
    <property type="evidence" value="ECO:0007669"/>
    <property type="project" value="UniProtKB-UniRule"/>
</dbReference>
<evidence type="ECO:0000256" key="2">
    <source>
        <dbReference type="ARBA" id="ARBA00022741"/>
    </source>
</evidence>
<dbReference type="SUPFAM" id="SSF55681">
    <property type="entry name" value="Class II aaRS and biotin synthetases"/>
    <property type="match status" value="1"/>
</dbReference>